<dbReference type="GO" id="GO:0016757">
    <property type="term" value="F:glycosyltransferase activity"/>
    <property type="evidence" value="ECO:0007669"/>
    <property type="project" value="UniProtKB-KW"/>
</dbReference>
<sequence>MEFLILDDGSEDRTANAALESSGNDTRLRVFRGRPVPGGWLAKNWACHQLADEASGEILIFTDADVHWHPRAAAALLSELSRTGADMLAIMPSQKTVSWAERLCVPLMAFAIHAYLPAVAVHRTRHPLLAAANGQCIAFRRSAYFRLGGHASVRDNILDDIGLARRAKGAGLALRMAEAHGLITCRMYRDWRTVREGYAKNIFAGFGGAAGLIAAAVFHWVVFLVPWGLLGAGFTGAPVPWHPFWALILICAGIFVRAMTAWRTGQRVGDALLMPISVLLMTAIAAQSLWWHWRYGGPLWKGRRAVP</sequence>
<evidence type="ECO:0000256" key="8">
    <source>
        <dbReference type="ARBA" id="ARBA00023136"/>
    </source>
</evidence>
<evidence type="ECO:0000256" key="9">
    <source>
        <dbReference type="SAM" id="Phobius"/>
    </source>
</evidence>
<organism evidence="10">
    <name type="scientific">Caldilineaceae bacterium SB0664_bin_27</name>
    <dbReference type="NCBI Taxonomy" id="2605260"/>
    <lineage>
        <taxon>Bacteria</taxon>
        <taxon>Bacillati</taxon>
        <taxon>Chloroflexota</taxon>
        <taxon>Caldilineae</taxon>
        <taxon>Caldilineales</taxon>
        <taxon>Caldilineaceae</taxon>
    </lineage>
</organism>
<gene>
    <name evidence="10" type="ORF">F4Y42_00695</name>
</gene>
<dbReference type="EMBL" id="VXRG01000007">
    <property type="protein sequence ID" value="MXY91948.1"/>
    <property type="molecule type" value="Genomic_DNA"/>
</dbReference>
<evidence type="ECO:0000256" key="2">
    <source>
        <dbReference type="ARBA" id="ARBA00004760"/>
    </source>
</evidence>
<evidence type="ECO:0000256" key="3">
    <source>
        <dbReference type="ARBA" id="ARBA00004991"/>
    </source>
</evidence>
<reference evidence="10" key="1">
    <citation type="submission" date="2019-09" db="EMBL/GenBank/DDBJ databases">
        <title>Characterisation of the sponge microbiome using genome-centric metagenomics.</title>
        <authorList>
            <person name="Engelberts J.P."/>
            <person name="Robbins S.J."/>
            <person name="De Goeij J.M."/>
            <person name="Aranda M."/>
            <person name="Bell S.C."/>
            <person name="Webster N.S."/>
        </authorList>
    </citation>
    <scope>NUCLEOTIDE SEQUENCE</scope>
    <source>
        <strain evidence="10">SB0664_bin_27</strain>
    </source>
</reference>
<keyword evidence="8 9" id="KW-0472">Membrane</keyword>
<accession>A0A6B0YR98</accession>
<keyword evidence="5 10" id="KW-0808">Transferase</keyword>
<dbReference type="GO" id="GO:0016020">
    <property type="term" value="C:membrane"/>
    <property type="evidence" value="ECO:0007669"/>
    <property type="project" value="UniProtKB-SubCell"/>
</dbReference>
<keyword evidence="4" id="KW-0328">Glycosyltransferase</keyword>
<evidence type="ECO:0000313" key="10">
    <source>
        <dbReference type="EMBL" id="MXY91948.1"/>
    </source>
</evidence>
<protein>
    <submittedName>
        <fullName evidence="10">Glycosyltransferase</fullName>
    </submittedName>
</protein>
<evidence type="ECO:0000256" key="5">
    <source>
        <dbReference type="ARBA" id="ARBA00022679"/>
    </source>
</evidence>
<dbReference type="PANTHER" id="PTHR43646">
    <property type="entry name" value="GLYCOSYLTRANSFERASE"/>
    <property type="match status" value="1"/>
</dbReference>
<comment type="pathway">
    <text evidence="2">Lipid metabolism; sphingolipid metabolism.</text>
</comment>
<proteinExistence type="predicted"/>
<dbReference type="InterPro" id="IPR029044">
    <property type="entry name" value="Nucleotide-diphossugar_trans"/>
</dbReference>
<dbReference type="InterPro" id="IPR025993">
    <property type="entry name" value="Ceramide_glucosylTrfase"/>
</dbReference>
<dbReference type="AlphaFoldDB" id="A0A6B0YR98"/>
<evidence type="ECO:0000256" key="6">
    <source>
        <dbReference type="ARBA" id="ARBA00022692"/>
    </source>
</evidence>
<comment type="pathway">
    <text evidence="3">Sphingolipid metabolism.</text>
</comment>
<feature type="transmembrane region" description="Helical" evidence="9">
    <location>
        <begin position="272"/>
        <end position="293"/>
    </location>
</feature>
<dbReference type="Gene3D" id="3.90.550.10">
    <property type="entry name" value="Spore Coat Polysaccharide Biosynthesis Protein SpsA, Chain A"/>
    <property type="match status" value="1"/>
</dbReference>
<dbReference type="Pfam" id="PF13506">
    <property type="entry name" value="Glyco_transf_21"/>
    <property type="match status" value="1"/>
</dbReference>
<name>A0A6B0YR98_9CHLR</name>
<keyword evidence="7 9" id="KW-1133">Transmembrane helix</keyword>
<comment type="caution">
    <text evidence="10">The sequence shown here is derived from an EMBL/GenBank/DDBJ whole genome shotgun (WGS) entry which is preliminary data.</text>
</comment>
<evidence type="ECO:0000256" key="4">
    <source>
        <dbReference type="ARBA" id="ARBA00022676"/>
    </source>
</evidence>
<evidence type="ECO:0000256" key="7">
    <source>
        <dbReference type="ARBA" id="ARBA00022989"/>
    </source>
</evidence>
<dbReference type="SUPFAM" id="SSF53448">
    <property type="entry name" value="Nucleotide-diphospho-sugar transferases"/>
    <property type="match status" value="1"/>
</dbReference>
<comment type="subcellular location">
    <subcellularLocation>
        <location evidence="1">Membrane</location>
        <topology evidence="1">Multi-pass membrane protein</topology>
    </subcellularLocation>
</comment>
<feature type="transmembrane region" description="Helical" evidence="9">
    <location>
        <begin position="241"/>
        <end position="260"/>
    </location>
</feature>
<evidence type="ECO:0000256" key="1">
    <source>
        <dbReference type="ARBA" id="ARBA00004141"/>
    </source>
</evidence>
<feature type="transmembrane region" description="Helical" evidence="9">
    <location>
        <begin position="202"/>
        <end position="229"/>
    </location>
</feature>
<dbReference type="CDD" id="cd00761">
    <property type="entry name" value="Glyco_tranf_GTA_type"/>
    <property type="match status" value="1"/>
</dbReference>
<dbReference type="PANTHER" id="PTHR43646:SF3">
    <property type="entry name" value="SLR1566 PROTEIN"/>
    <property type="match status" value="1"/>
</dbReference>
<keyword evidence="6 9" id="KW-0812">Transmembrane</keyword>